<dbReference type="EMBL" id="JBIRWM010000026">
    <property type="protein sequence ID" value="MFI2161563.1"/>
    <property type="molecule type" value="Genomic_DNA"/>
</dbReference>
<comment type="caution">
    <text evidence="8">The sequence shown here is derived from an EMBL/GenBank/DDBJ whole genome shotgun (WGS) entry which is preliminary data.</text>
</comment>
<sequence>MASEAGARACARLGALRLGDEAILHVPEFDLAGRRMRVTRQAVHRVRRTGAVCRIRRHAHLGEREMEQIVRKADAWRDTETERGFSMALDRLGDPADGDCLLVEALGEDGRLLALLSFVPWGRDGVSLDLMRRDRAAPNGVMEFMVAELCAAAPELGVRRVSLNFAVFRSAFEEGARIGAGPVLRLWRRLLLFLSRWWQLEALYRSNAKYLPEWYPRPALHLLRRHRLPRPHRPRLRHRRRLRLRPLAAQTLEKGAPGQRTAARHHGGPAVRAGVRPRRRGRGRARRTRPRVRRTRSVSGTAPSTGCGRR</sequence>
<dbReference type="InterPro" id="IPR024320">
    <property type="entry name" value="LPG_synthase_C"/>
</dbReference>
<dbReference type="PANTHER" id="PTHR34697:SF2">
    <property type="entry name" value="PHOSPHATIDYLGLYCEROL LYSYLTRANSFERASE"/>
    <property type="match status" value="1"/>
</dbReference>
<organism evidence="8 9">
    <name type="scientific">Streptomyces olivaceoviridis</name>
    <name type="common">Streptomyces corchorusii</name>
    <dbReference type="NCBI Taxonomy" id="1921"/>
    <lineage>
        <taxon>Bacteria</taxon>
        <taxon>Bacillati</taxon>
        <taxon>Actinomycetota</taxon>
        <taxon>Actinomycetes</taxon>
        <taxon>Kitasatosporales</taxon>
        <taxon>Streptomycetaceae</taxon>
        <taxon>Streptomyces</taxon>
    </lineage>
</organism>
<dbReference type="PANTHER" id="PTHR34697">
    <property type="entry name" value="PHOSPHATIDYLGLYCEROL LYSYLTRANSFERASE"/>
    <property type="match status" value="1"/>
</dbReference>
<evidence type="ECO:0000313" key="9">
    <source>
        <dbReference type="Proteomes" id="UP001611397"/>
    </source>
</evidence>
<gene>
    <name evidence="8" type="ORF">ACH49L_38850</name>
</gene>
<evidence type="ECO:0000256" key="2">
    <source>
        <dbReference type="ARBA" id="ARBA00022475"/>
    </source>
</evidence>
<keyword evidence="9" id="KW-1185">Reference proteome</keyword>
<evidence type="ECO:0000313" key="8">
    <source>
        <dbReference type="EMBL" id="MFI2161563.1"/>
    </source>
</evidence>
<dbReference type="InterPro" id="IPR051211">
    <property type="entry name" value="PG_lysyltransferase"/>
</dbReference>
<proteinExistence type="predicted"/>
<name>A0ABW7VJM5_STROI</name>
<keyword evidence="2" id="KW-1003">Cell membrane</keyword>
<keyword evidence="5" id="KW-0472">Membrane</keyword>
<reference evidence="8 9" key="1">
    <citation type="submission" date="2024-10" db="EMBL/GenBank/DDBJ databases">
        <title>The Natural Products Discovery Center: Release of the First 8490 Sequenced Strains for Exploring Actinobacteria Biosynthetic Diversity.</title>
        <authorList>
            <person name="Kalkreuter E."/>
            <person name="Kautsar S.A."/>
            <person name="Yang D."/>
            <person name="Bader C.D."/>
            <person name="Teijaro C.N."/>
            <person name="Fluegel L."/>
            <person name="Davis C.M."/>
            <person name="Simpson J.R."/>
            <person name="Lauterbach L."/>
            <person name="Steele A.D."/>
            <person name="Gui C."/>
            <person name="Meng S."/>
            <person name="Li G."/>
            <person name="Viehrig K."/>
            <person name="Ye F."/>
            <person name="Su P."/>
            <person name="Kiefer A.F."/>
            <person name="Nichols A."/>
            <person name="Cepeda A.J."/>
            <person name="Yan W."/>
            <person name="Fan B."/>
            <person name="Jiang Y."/>
            <person name="Adhikari A."/>
            <person name="Zheng C.-J."/>
            <person name="Schuster L."/>
            <person name="Cowan T.M."/>
            <person name="Smanski M.J."/>
            <person name="Chevrette M.G."/>
            <person name="De Carvalho L.P.S."/>
            <person name="Shen B."/>
        </authorList>
    </citation>
    <scope>NUCLEOTIDE SEQUENCE [LARGE SCALE GENOMIC DNA]</scope>
    <source>
        <strain evidence="8 9">NPDC020295</strain>
    </source>
</reference>
<evidence type="ECO:0000256" key="4">
    <source>
        <dbReference type="ARBA" id="ARBA00022989"/>
    </source>
</evidence>
<evidence type="ECO:0000256" key="1">
    <source>
        <dbReference type="ARBA" id="ARBA00004651"/>
    </source>
</evidence>
<dbReference type="Pfam" id="PF09924">
    <property type="entry name" value="LPG_synthase_C"/>
    <property type="match status" value="1"/>
</dbReference>
<evidence type="ECO:0000259" key="7">
    <source>
        <dbReference type="Pfam" id="PF09924"/>
    </source>
</evidence>
<evidence type="ECO:0000256" key="5">
    <source>
        <dbReference type="ARBA" id="ARBA00023136"/>
    </source>
</evidence>
<feature type="region of interest" description="Disordered" evidence="6">
    <location>
        <begin position="247"/>
        <end position="310"/>
    </location>
</feature>
<evidence type="ECO:0000256" key="3">
    <source>
        <dbReference type="ARBA" id="ARBA00022692"/>
    </source>
</evidence>
<feature type="compositionally biased region" description="Basic residues" evidence="6">
    <location>
        <begin position="275"/>
        <end position="296"/>
    </location>
</feature>
<accession>A0ABW7VJM5</accession>
<comment type="subcellular location">
    <subcellularLocation>
        <location evidence="1">Cell membrane</location>
        <topology evidence="1">Multi-pass membrane protein</topology>
    </subcellularLocation>
</comment>
<dbReference type="Proteomes" id="UP001611397">
    <property type="component" value="Unassembled WGS sequence"/>
</dbReference>
<keyword evidence="4" id="KW-1133">Transmembrane helix</keyword>
<feature type="domain" description="Phosphatidylglycerol lysyltransferase C-terminal" evidence="7">
    <location>
        <begin position="3"/>
        <end position="217"/>
    </location>
</feature>
<evidence type="ECO:0000256" key="6">
    <source>
        <dbReference type="SAM" id="MobiDB-lite"/>
    </source>
</evidence>
<dbReference type="RefSeq" id="WP_398781323.1">
    <property type="nucleotide sequence ID" value="NZ_JBIRUT010000023.1"/>
</dbReference>
<keyword evidence="3" id="KW-0812">Transmembrane</keyword>
<protein>
    <submittedName>
        <fullName evidence="8">Phosphatidylglycerol lysyltransferase domain-containing protein</fullName>
    </submittedName>
</protein>